<dbReference type="PANTHER" id="PTHR34109:SF1">
    <property type="entry name" value="VOC DOMAIN-CONTAINING PROTEIN"/>
    <property type="match status" value="1"/>
</dbReference>
<evidence type="ECO:0000313" key="2">
    <source>
        <dbReference type="EMBL" id="PCE66687.1"/>
    </source>
</evidence>
<dbReference type="SUPFAM" id="SSF54593">
    <property type="entry name" value="Glyoxalase/Bleomycin resistance protein/Dihydroxybiphenyl dioxygenase"/>
    <property type="match status" value="1"/>
</dbReference>
<dbReference type="PANTHER" id="PTHR34109">
    <property type="entry name" value="BNAUNNG04460D PROTEIN-RELATED"/>
    <property type="match status" value="1"/>
</dbReference>
<dbReference type="InterPro" id="IPR037523">
    <property type="entry name" value="VOC_core"/>
</dbReference>
<feature type="domain" description="VOC" evidence="1">
    <location>
        <begin position="12"/>
        <end position="130"/>
    </location>
</feature>
<dbReference type="EMBL" id="NBWU01000001">
    <property type="protein sequence ID" value="PCE66687.1"/>
    <property type="molecule type" value="Genomic_DNA"/>
</dbReference>
<evidence type="ECO:0000313" key="3">
    <source>
        <dbReference type="Proteomes" id="UP000219559"/>
    </source>
</evidence>
<dbReference type="AlphaFoldDB" id="A0A2A4GDM5"/>
<organism evidence="2 3">
    <name type="scientific">Sediminicola luteus</name>
    <dbReference type="NCBI Taxonomy" id="319238"/>
    <lineage>
        <taxon>Bacteria</taxon>
        <taxon>Pseudomonadati</taxon>
        <taxon>Bacteroidota</taxon>
        <taxon>Flavobacteriia</taxon>
        <taxon>Flavobacteriales</taxon>
        <taxon>Flavobacteriaceae</taxon>
        <taxon>Sediminicola</taxon>
    </lineage>
</organism>
<dbReference type="InterPro" id="IPR004360">
    <property type="entry name" value="Glyas_Fos-R_dOase_dom"/>
</dbReference>
<dbReference type="Proteomes" id="UP000219559">
    <property type="component" value="Unassembled WGS sequence"/>
</dbReference>
<sequence>MQDIYDTYHPPGFSSMNTYLFVSRAPAYITFLRNAFYAEEITRTLRPDGTTIANAILKIGDTHFMIAEASAGFSDMRTCFYLYTQMVDSMYKNALQHGAEAVFPPSDQDYGDRQGGIKDPWGNYWWISKRLSETDYE</sequence>
<dbReference type="RefSeq" id="WP_097442208.1">
    <property type="nucleotide sequence ID" value="NZ_NBWU01000001.1"/>
</dbReference>
<gene>
    <name evidence="2" type="ORF">B7P33_05190</name>
</gene>
<protein>
    <recommendedName>
        <fullName evidence="1">VOC domain-containing protein</fullName>
    </recommendedName>
</protein>
<keyword evidence="3" id="KW-1185">Reference proteome</keyword>
<name>A0A2A4GDM5_9FLAO</name>
<comment type="caution">
    <text evidence="2">The sequence shown here is derived from an EMBL/GenBank/DDBJ whole genome shotgun (WGS) entry which is preliminary data.</text>
</comment>
<dbReference type="Gene3D" id="3.30.720.110">
    <property type="match status" value="1"/>
</dbReference>
<dbReference type="PROSITE" id="PS51819">
    <property type="entry name" value="VOC"/>
    <property type="match status" value="1"/>
</dbReference>
<reference evidence="2 3" key="1">
    <citation type="submission" date="2017-04" db="EMBL/GenBank/DDBJ databases">
        <title>A new member of the family Flavobacteriaceae isolated from ascidians.</title>
        <authorList>
            <person name="Chen L."/>
        </authorList>
    </citation>
    <scope>NUCLEOTIDE SEQUENCE [LARGE SCALE GENOMIC DNA]</scope>
    <source>
        <strain evidence="2 3">HQA918</strain>
    </source>
</reference>
<dbReference type="Gene3D" id="3.30.720.120">
    <property type="match status" value="1"/>
</dbReference>
<accession>A0A2A4GDM5</accession>
<dbReference type="InterPro" id="IPR029068">
    <property type="entry name" value="Glyas_Bleomycin-R_OHBP_Dase"/>
</dbReference>
<dbReference type="OrthoDB" id="9795306at2"/>
<proteinExistence type="predicted"/>
<dbReference type="Pfam" id="PF00903">
    <property type="entry name" value="Glyoxalase"/>
    <property type="match status" value="1"/>
</dbReference>
<evidence type="ECO:0000259" key="1">
    <source>
        <dbReference type="PROSITE" id="PS51819"/>
    </source>
</evidence>